<feature type="region of interest" description="Disordered" evidence="3">
    <location>
        <begin position="256"/>
        <end position="306"/>
    </location>
</feature>
<dbReference type="InterPro" id="IPR051992">
    <property type="entry name" value="OxStress_Response_Reg"/>
</dbReference>
<dbReference type="AlphaFoldDB" id="A0A8S2AJ40"/>
<feature type="compositionally biased region" description="Low complexity" evidence="3">
    <location>
        <begin position="256"/>
        <end position="278"/>
    </location>
</feature>
<sequence length="340" mass="36554">MELLGESSRLVRQLASLVRVVFGSPTFVVLSDAQCLYNLGKVLASVGHWSLLGRISTAVVSFVFQSEKKFQDFLLAMDSVESYEFNISGDNSDESPGMRSWFSPSPSDSSSSPSSSASSSIGRNSDDGEKSSEDGEDDTGENEVESPYKGPLEMMESLEQVLPVRKGISKYYNGKSKSFTNLAAEAASALTSSSSMKDLAKPENPYSRRRRNLLCHQIWENNKTTPRGGISKKHVMSSSRSALTLAMAVAAGVMTGEGSLSGGDSSQGSSPTTSGSPPRQRHHQHQMKKLPPLYPRSQGSFGNLTSSQSSLGFCAWRSHSVADFPRCFPATASGIGFNDS</sequence>
<proteinExistence type="predicted"/>
<reference evidence="4" key="1">
    <citation type="submission" date="2021-01" db="EMBL/GenBank/DDBJ databases">
        <authorList>
            <person name="Bezrukov I."/>
        </authorList>
    </citation>
    <scope>NUCLEOTIDE SEQUENCE</scope>
</reference>
<dbReference type="EMBL" id="LR999456">
    <property type="protein sequence ID" value="CAE6113843.1"/>
    <property type="molecule type" value="Genomic_DNA"/>
</dbReference>
<evidence type="ECO:0000256" key="2">
    <source>
        <dbReference type="ARBA" id="ARBA00023242"/>
    </source>
</evidence>
<accession>A0A8S2AJ40</accession>
<comment type="subcellular location">
    <subcellularLocation>
        <location evidence="1">Nucleus</location>
    </subcellularLocation>
</comment>
<name>A0A8S2AJ40_ARAAE</name>
<feature type="compositionally biased region" description="Basic residues" evidence="3">
    <location>
        <begin position="279"/>
        <end position="288"/>
    </location>
</feature>
<evidence type="ECO:0000313" key="4">
    <source>
        <dbReference type="EMBL" id="CAE6113843.1"/>
    </source>
</evidence>
<evidence type="ECO:0000256" key="1">
    <source>
        <dbReference type="ARBA" id="ARBA00004123"/>
    </source>
</evidence>
<dbReference type="Proteomes" id="UP000682877">
    <property type="component" value="Chromosome 6"/>
</dbReference>
<gene>
    <name evidence="4" type="ORF">AARE701A_LOCUS15813</name>
</gene>
<feature type="region of interest" description="Disordered" evidence="3">
    <location>
        <begin position="88"/>
        <end position="151"/>
    </location>
</feature>
<feature type="compositionally biased region" description="Polar residues" evidence="3">
    <location>
        <begin position="297"/>
        <end position="306"/>
    </location>
</feature>
<dbReference type="PANTHER" id="PTHR33172">
    <property type="entry name" value="OS08G0516900 PROTEIN"/>
    <property type="match status" value="1"/>
</dbReference>
<feature type="compositionally biased region" description="Acidic residues" evidence="3">
    <location>
        <begin position="134"/>
        <end position="144"/>
    </location>
</feature>
<dbReference type="GO" id="GO:0006979">
    <property type="term" value="P:response to oxidative stress"/>
    <property type="evidence" value="ECO:0007669"/>
    <property type="project" value="UniProtKB-ARBA"/>
</dbReference>
<organism evidence="4 5">
    <name type="scientific">Arabidopsis arenosa</name>
    <name type="common">Sand rock-cress</name>
    <name type="synonym">Cardaminopsis arenosa</name>
    <dbReference type="NCBI Taxonomy" id="38785"/>
    <lineage>
        <taxon>Eukaryota</taxon>
        <taxon>Viridiplantae</taxon>
        <taxon>Streptophyta</taxon>
        <taxon>Embryophyta</taxon>
        <taxon>Tracheophyta</taxon>
        <taxon>Spermatophyta</taxon>
        <taxon>Magnoliopsida</taxon>
        <taxon>eudicotyledons</taxon>
        <taxon>Gunneridae</taxon>
        <taxon>Pentapetalae</taxon>
        <taxon>rosids</taxon>
        <taxon>malvids</taxon>
        <taxon>Brassicales</taxon>
        <taxon>Brassicaceae</taxon>
        <taxon>Camelineae</taxon>
        <taxon>Arabidopsis</taxon>
    </lineage>
</organism>
<dbReference type="PANTHER" id="PTHR33172:SF37">
    <property type="entry name" value="PROTEIN OXIDATIVE STRESS 3 LIKE 1"/>
    <property type="match status" value="1"/>
</dbReference>
<feature type="compositionally biased region" description="Low complexity" evidence="3">
    <location>
        <begin position="103"/>
        <end position="120"/>
    </location>
</feature>
<evidence type="ECO:0000313" key="5">
    <source>
        <dbReference type="Proteomes" id="UP000682877"/>
    </source>
</evidence>
<keyword evidence="5" id="KW-1185">Reference proteome</keyword>
<dbReference type="GO" id="GO:0005634">
    <property type="term" value="C:nucleus"/>
    <property type="evidence" value="ECO:0007669"/>
    <property type="project" value="UniProtKB-SubCell"/>
</dbReference>
<protein>
    <submittedName>
        <fullName evidence="4">Uncharacterized protein</fullName>
    </submittedName>
</protein>
<evidence type="ECO:0000256" key="3">
    <source>
        <dbReference type="SAM" id="MobiDB-lite"/>
    </source>
</evidence>
<keyword evidence="2" id="KW-0539">Nucleus</keyword>
<feature type="compositionally biased region" description="Basic and acidic residues" evidence="3">
    <location>
        <begin position="124"/>
        <end position="133"/>
    </location>
</feature>